<keyword evidence="3" id="KW-0732">Signal</keyword>
<dbReference type="PROSITE" id="PS00136">
    <property type="entry name" value="SUBTILASE_ASP"/>
    <property type="match status" value="1"/>
</dbReference>
<dbReference type="AlphaFoldDB" id="A0A286CWA4"/>
<evidence type="ECO:0000256" key="3">
    <source>
        <dbReference type="ARBA" id="ARBA00022729"/>
    </source>
</evidence>
<keyword evidence="4 6" id="KW-0378">Hydrolase</keyword>
<evidence type="ECO:0000256" key="1">
    <source>
        <dbReference type="ARBA" id="ARBA00011073"/>
    </source>
</evidence>
<keyword evidence="2 6" id="KW-0645">Protease</keyword>
<feature type="active site" description="Charge relay system" evidence="6">
    <location>
        <position position="84"/>
    </location>
</feature>
<evidence type="ECO:0000256" key="7">
    <source>
        <dbReference type="SAM" id="MobiDB-lite"/>
    </source>
</evidence>
<dbReference type="InterPro" id="IPR023828">
    <property type="entry name" value="Peptidase_S8_Ser-AS"/>
</dbReference>
<dbReference type="GO" id="GO:0006508">
    <property type="term" value="P:proteolysis"/>
    <property type="evidence" value="ECO:0007669"/>
    <property type="project" value="UniProtKB-KW"/>
</dbReference>
<dbReference type="NCBIfam" id="TIGR02601">
    <property type="entry name" value="autotrns_rpt"/>
    <property type="match status" value="1"/>
</dbReference>
<dbReference type="PRINTS" id="PR00723">
    <property type="entry name" value="SUBTILISIN"/>
</dbReference>
<dbReference type="InterPro" id="IPR013425">
    <property type="entry name" value="Autotrns_rpt"/>
</dbReference>
<dbReference type="Gene3D" id="3.40.50.200">
    <property type="entry name" value="Peptidase S8/S53 domain"/>
    <property type="match status" value="1"/>
</dbReference>
<reference evidence="9 10" key="1">
    <citation type="submission" date="2017-09" db="EMBL/GenBank/DDBJ databases">
        <authorList>
            <person name="Ehlers B."/>
            <person name="Leendertz F.H."/>
        </authorList>
    </citation>
    <scope>NUCLEOTIDE SEQUENCE [LARGE SCALE GENOMIC DNA]</scope>
    <source>
        <strain evidence="9 10">CGMCC 1.10978</strain>
    </source>
</reference>
<dbReference type="InterPro" id="IPR023827">
    <property type="entry name" value="Peptidase_S8_Asp-AS"/>
</dbReference>
<dbReference type="PROSITE" id="PS51257">
    <property type="entry name" value="PROKAR_LIPOPROTEIN"/>
    <property type="match status" value="1"/>
</dbReference>
<dbReference type="InterPro" id="IPR036852">
    <property type="entry name" value="Peptidase_S8/S53_dom_sf"/>
</dbReference>
<dbReference type="PROSITE" id="PS00138">
    <property type="entry name" value="SUBTILASE_SER"/>
    <property type="match status" value="1"/>
</dbReference>
<feature type="compositionally biased region" description="Pro residues" evidence="7">
    <location>
        <begin position="37"/>
        <end position="53"/>
    </location>
</feature>
<evidence type="ECO:0000256" key="5">
    <source>
        <dbReference type="ARBA" id="ARBA00022825"/>
    </source>
</evidence>
<name>A0A286CWA4_9GAMM</name>
<organism evidence="9 10">
    <name type="scientific">Pseudoxanthomonas wuyuanensis</name>
    <dbReference type="NCBI Taxonomy" id="1073196"/>
    <lineage>
        <taxon>Bacteria</taxon>
        <taxon>Pseudomonadati</taxon>
        <taxon>Pseudomonadota</taxon>
        <taxon>Gammaproteobacteria</taxon>
        <taxon>Lysobacterales</taxon>
        <taxon>Lysobacteraceae</taxon>
        <taxon>Pseudoxanthomonas</taxon>
    </lineage>
</organism>
<evidence type="ECO:0000259" key="8">
    <source>
        <dbReference type="PROSITE" id="PS51208"/>
    </source>
</evidence>
<dbReference type="PANTHER" id="PTHR43399:SF4">
    <property type="entry name" value="CELL WALL-ASSOCIATED PROTEASE"/>
    <property type="match status" value="1"/>
</dbReference>
<dbReference type="Proteomes" id="UP000219374">
    <property type="component" value="Unassembled WGS sequence"/>
</dbReference>
<feature type="active site" description="Charge relay system" evidence="6">
    <location>
        <position position="315"/>
    </location>
</feature>
<dbReference type="PROSITE" id="PS51892">
    <property type="entry name" value="SUBTILASE"/>
    <property type="match status" value="1"/>
</dbReference>
<dbReference type="Pfam" id="PF00082">
    <property type="entry name" value="Peptidase_S8"/>
    <property type="match status" value="1"/>
</dbReference>
<dbReference type="RefSeq" id="WP_238394610.1">
    <property type="nucleotide sequence ID" value="NZ_OCND01000001.1"/>
</dbReference>
<gene>
    <name evidence="9" type="ORF">SAMN06296416_101289</name>
</gene>
<feature type="active site" description="Charge relay system" evidence="6">
    <location>
        <position position="120"/>
    </location>
</feature>
<evidence type="ECO:0000256" key="2">
    <source>
        <dbReference type="ARBA" id="ARBA00022670"/>
    </source>
</evidence>
<dbReference type="Gene3D" id="2.40.128.130">
    <property type="entry name" value="Autotransporter beta-domain"/>
    <property type="match status" value="1"/>
</dbReference>
<proteinExistence type="inferred from homology"/>
<keyword evidence="5 6" id="KW-0720">Serine protease</keyword>
<dbReference type="SMART" id="SM00869">
    <property type="entry name" value="Autotransporter"/>
    <property type="match status" value="1"/>
</dbReference>
<dbReference type="SUPFAM" id="SSF103515">
    <property type="entry name" value="Autotransporter"/>
    <property type="match status" value="1"/>
</dbReference>
<dbReference type="InterPro" id="IPR015500">
    <property type="entry name" value="Peptidase_S8_subtilisin-rel"/>
</dbReference>
<feature type="region of interest" description="Disordered" evidence="7">
    <location>
        <begin position="31"/>
        <end position="55"/>
    </location>
</feature>
<evidence type="ECO:0000256" key="4">
    <source>
        <dbReference type="ARBA" id="ARBA00022801"/>
    </source>
</evidence>
<dbReference type="EMBL" id="OCND01000001">
    <property type="protein sequence ID" value="SOD50702.1"/>
    <property type="molecule type" value="Genomic_DNA"/>
</dbReference>
<evidence type="ECO:0000256" key="6">
    <source>
        <dbReference type="PROSITE-ProRule" id="PRU01240"/>
    </source>
</evidence>
<feature type="domain" description="Autotransporter" evidence="8">
    <location>
        <begin position="667"/>
        <end position="943"/>
    </location>
</feature>
<dbReference type="Pfam" id="PF03797">
    <property type="entry name" value="Autotransporter"/>
    <property type="match status" value="1"/>
</dbReference>
<dbReference type="PANTHER" id="PTHR43399">
    <property type="entry name" value="SUBTILISIN-RELATED"/>
    <property type="match status" value="1"/>
</dbReference>
<dbReference type="GO" id="GO:0004252">
    <property type="term" value="F:serine-type endopeptidase activity"/>
    <property type="evidence" value="ECO:0007669"/>
    <property type="project" value="UniProtKB-UniRule"/>
</dbReference>
<dbReference type="InterPro" id="IPR034061">
    <property type="entry name" value="Peptidases_S8_Autotransporter"/>
</dbReference>
<comment type="similarity">
    <text evidence="1 6">Belongs to the peptidase S8 family.</text>
</comment>
<dbReference type="InterPro" id="IPR051048">
    <property type="entry name" value="Peptidase_S8/S53_subtilisin"/>
</dbReference>
<accession>A0A286CWA4</accession>
<dbReference type="InterPro" id="IPR036709">
    <property type="entry name" value="Autotransporte_beta_dom_sf"/>
</dbReference>
<dbReference type="PROSITE" id="PS51208">
    <property type="entry name" value="AUTOTRANSPORTER"/>
    <property type="match status" value="1"/>
</dbReference>
<protein>
    <submittedName>
        <fullName evidence="9">Autotransporter-associated beta strand repeat-containing protein</fullName>
    </submittedName>
</protein>
<evidence type="ECO:0000313" key="10">
    <source>
        <dbReference type="Proteomes" id="UP000219374"/>
    </source>
</evidence>
<dbReference type="InterPro" id="IPR000209">
    <property type="entry name" value="Peptidase_S8/S53_dom"/>
</dbReference>
<evidence type="ECO:0000313" key="9">
    <source>
        <dbReference type="EMBL" id="SOD50702.1"/>
    </source>
</evidence>
<sequence length="943" mass="97960">MEQAGREMVRAARLTAGGLALLLAACGGGGGGNVRNDPPPVSPPPATPPPPAPAGASLHLQLTNTTVAHAAGFTGQGVRIGVVDSGVNRNHPALAGRVIRNFTYINPNTNNLAVDDVVGHGTWVSQILAGAPFANSPGGIAPGAQIVSARIISDRAPSDDGSGQGNQVDGALGLLPVHQDLIAAGARIMNNSWGGLYWTNPAATAPIADEYRPFVFANDGLVVFATGNSGFANPSDMAALPSQPGVGGSMPAADLERGWLAVAALDSNNPHQLAGYSNACGIAMRYCLVAPGSVIVTNENATEANHSYGTVSGTSLAAPQVSGAAALVWEAFPYFNNDLVRQTLLGTATDLGDPGVDAVFGYGLLNVGKAVLGPSRFDWGDVTVSFDGITSVWSNAISGDGGLIKRGSGRLELAFSTNYGGDTRVQGGTLAFSSSVPGDSFIEAGGNLELRGLGVHGDVDNRGTLTVQGMAGSRLVEGNYVQGSGGRFAYQVGSPLNVFGTAQLAGDLQVIGIRSGYVRSDRELVLTAQGGLSGRFDSLSNGPGVFLQATLGYDATEAWLDITRLDIAATAMAFGQISAASAAAAVRMEQAFKRMDAHDGDAAGAEPVADTFRALAGEFQRSSTQAEAKASLASLSGELHAAADAMTFDAIDVSRRALSARFDQLIDLPRPRGDWYRRLGEAGQGSYGGNDFRMDGWMLGSDLRLGEYGVAGVAFGEIRAHSQIGGGRRDRSQDRQAQGQVYLGSVRGQAYALGQLGFGRYDRQMRRELWLGQAHRGVNSEYAGDFTSASIETGYRFGTALAAMTPYLGVDHARVDRDGFSEAGASGFGLRTDASQGQRTQAIAGVRLARSWDGRHGRGFGARGYAEWQQTLAARGLGIDASFVGAEAWAPLVGISPEASGGVFGFSFESHLADAATLSFGYDQSFGPRERSRMLSARFAVGF</sequence>
<dbReference type="InterPro" id="IPR005546">
    <property type="entry name" value="Autotransporte_beta"/>
</dbReference>
<dbReference type="CDD" id="cd04848">
    <property type="entry name" value="Peptidases_S8_Autotransporter_serine_protease_like"/>
    <property type="match status" value="1"/>
</dbReference>
<dbReference type="SUPFAM" id="SSF52743">
    <property type="entry name" value="Subtilisin-like"/>
    <property type="match status" value="1"/>
</dbReference>
<keyword evidence="10" id="KW-1185">Reference proteome</keyword>